<proteinExistence type="predicted"/>
<evidence type="ECO:0008006" key="3">
    <source>
        <dbReference type="Google" id="ProtNLM"/>
    </source>
</evidence>
<dbReference type="AlphaFoldDB" id="A0A256F9D8"/>
<dbReference type="EMBL" id="NNRJ01000061">
    <property type="protein sequence ID" value="OYR11393.1"/>
    <property type="molecule type" value="Genomic_DNA"/>
</dbReference>
<dbReference type="Proteomes" id="UP000215590">
    <property type="component" value="Unassembled WGS sequence"/>
</dbReference>
<sequence length="70" mass="7822">LTEHDEVAALWYFGSKEGSGMVEKASAGNLKATWVSNGRLPNWSNTHEAQGRDYLRRATQVKNIWVPYGA</sequence>
<reference evidence="1 2" key="1">
    <citation type="submission" date="2017-07" db="EMBL/GenBank/DDBJ databases">
        <title>Phylogenetic study on the rhizospheric bacterium Ochrobactrum sp. A44.</title>
        <authorList>
            <person name="Krzyzanowska D.M."/>
            <person name="Ossowicki A."/>
            <person name="Rajewska M."/>
            <person name="Maciag T."/>
            <person name="Kaczynski Z."/>
            <person name="Czerwicka M."/>
            <person name="Jafra S."/>
        </authorList>
    </citation>
    <scope>NUCLEOTIDE SEQUENCE [LARGE SCALE GENOMIC DNA]</scope>
    <source>
        <strain evidence="1 2">DSM 7216</strain>
    </source>
</reference>
<evidence type="ECO:0000313" key="1">
    <source>
        <dbReference type="EMBL" id="OYR11393.1"/>
    </source>
</evidence>
<organism evidence="1 2">
    <name type="scientific">Brucella thiophenivorans</name>
    <dbReference type="NCBI Taxonomy" id="571255"/>
    <lineage>
        <taxon>Bacteria</taxon>
        <taxon>Pseudomonadati</taxon>
        <taxon>Pseudomonadota</taxon>
        <taxon>Alphaproteobacteria</taxon>
        <taxon>Hyphomicrobiales</taxon>
        <taxon>Brucellaceae</taxon>
        <taxon>Brucella/Ochrobactrum group</taxon>
        <taxon>Brucella</taxon>
    </lineage>
</organism>
<dbReference type="OrthoDB" id="9812625at2"/>
<gene>
    <name evidence="1" type="ORF">CEV31_3871</name>
</gene>
<comment type="caution">
    <text evidence="1">The sequence shown here is derived from an EMBL/GenBank/DDBJ whole genome shotgun (WGS) entry which is preliminary data.</text>
</comment>
<protein>
    <recommendedName>
        <fullName evidence="3">Aldehyde dehydrogenase</fullName>
    </recommendedName>
</protein>
<keyword evidence="2" id="KW-1185">Reference proteome</keyword>
<evidence type="ECO:0000313" key="2">
    <source>
        <dbReference type="Proteomes" id="UP000215590"/>
    </source>
</evidence>
<name>A0A256F9D8_9HYPH</name>
<accession>A0A256F9D8</accession>
<feature type="non-terminal residue" evidence="1">
    <location>
        <position position="1"/>
    </location>
</feature>
<dbReference type="RefSeq" id="WP_143850991.1">
    <property type="nucleotide sequence ID" value="NZ_NNRJ01000061.1"/>
</dbReference>